<dbReference type="GO" id="GO:0016491">
    <property type="term" value="F:oxidoreductase activity"/>
    <property type="evidence" value="ECO:0007669"/>
    <property type="project" value="UniProtKB-KW"/>
</dbReference>
<keyword evidence="1" id="KW-0560">Oxidoreductase</keyword>
<dbReference type="EMBL" id="LR784493">
    <property type="protein sequence ID" value="CAB3237676.1"/>
    <property type="molecule type" value="mRNA"/>
</dbReference>
<dbReference type="Pfam" id="PF00106">
    <property type="entry name" value="adh_short"/>
    <property type="match status" value="1"/>
</dbReference>
<dbReference type="PRINTS" id="PR00081">
    <property type="entry name" value="GDHRDH"/>
</dbReference>
<protein>
    <submittedName>
        <fullName evidence="2">Dehydrogenase/reductase SDR family member 13-like</fullName>
    </submittedName>
</protein>
<dbReference type="AlphaFoldDB" id="A0A6F9DBQ7"/>
<gene>
    <name evidence="2" type="primary">Dhrs13-002</name>
</gene>
<dbReference type="SUPFAM" id="SSF51735">
    <property type="entry name" value="NAD(P)-binding Rossmann-fold domains"/>
    <property type="match status" value="1"/>
</dbReference>
<sequence length="326" mass="36960">MLSKKQVLIVFLSLFVYYWIKYVKQGPVYISDKRLDGKTVLITGGNVGIGKAAAIEFAKLGAKVVIASRNKTKSLKAAKEIADASENRNVFSMQLDLEKFDSIKSFAEEFHKKEENLHYLINNAGVLGINGITDYGFHRVFAINHFGPFLLTNLLMKKMKETSKKSPVRIINVSSGAYRFGPLDFDLLHNEADGLVSGYVMYGQSKLANIYFTSELNNRLIELDITTYSLHPGVIQSELGTDVMFSSPPMSIIRQVANYLVLKDAYYGAQTTMYCSLDDNIIQLSGQYFHNCKHEELRELAKDQETSRKLWKLSEKVTQKYLTDNW</sequence>
<evidence type="ECO:0000256" key="1">
    <source>
        <dbReference type="ARBA" id="ARBA00023002"/>
    </source>
</evidence>
<dbReference type="InterPro" id="IPR036291">
    <property type="entry name" value="NAD(P)-bd_dom_sf"/>
</dbReference>
<dbReference type="CDD" id="cd05327">
    <property type="entry name" value="retinol-DH_like_SDR_c_like"/>
    <property type="match status" value="1"/>
</dbReference>
<dbReference type="Gene3D" id="3.40.50.720">
    <property type="entry name" value="NAD(P)-binding Rossmann-like Domain"/>
    <property type="match status" value="1"/>
</dbReference>
<dbReference type="PANTHER" id="PTHR43157:SF64">
    <property type="entry name" value="RETINOL DEHYDROGENASE 14"/>
    <property type="match status" value="1"/>
</dbReference>
<dbReference type="PANTHER" id="PTHR43157">
    <property type="entry name" value="PHOSPHATIDYLINOSITOL-GLYCAN BIOSYNTHESIS CLASS F PROTEIN-RELATED"/>
    <property type="match status" value="1"/>
</dbReference>
<evidence type="ECO:0000313" key="2">
    <source>
        <dbReference type="EMBL" id="CAB3237676.1"/>
    </source>
</evidence>
<proteinExistence type="evidence at transcript level"/>
<accession>A0A6F9DBQ7</accession>
<organism evidence="2">
    <name type="scientific">Phallusia mammillata</name>
    <dbReference type="NCBI Taxonomy" id="59560"/>
    <lineage>
        <taxon>Eukaryota</taxon>
        <taxon>Metazoa</taxon>
        <taxon>Chordata</taxon>
        <taxon>Tunicata</taxon>
        <taxon>Ascidiacea</taxon>
        <taxon>Phlebobranchia</taxon>
        <taxon>Ascidiidae</taxon>
        <taxon>Phallusia</taxon>
    </lineage>
</organism>
<dbReference type="InterPro" id="IPR002347">
    <property type="entry name" value="SDR_fam"/>
</dbReference>
<name>A0A6F9DBQ7_9ASCI</name>
<reference evidence="2" key="1">
    <citation type="submission" date="2020-04" db="EMBL/GenBank/DDBJ databases">
        <authorList>
            <person name="Neveu A P."/>
        </authorList>
    </citation>
    <scope>NUCLEOTIDE SEQUENCE</scope>
    <source>
        <tissue evidence="2">Whole embryo</tissue>
    </source>
</reference>